<dbReference type="InterPro" id="IPR050888">
    <property type="entry name" value="ZnF_C2H2-type_TF"/>
</dbReference>
<evidence type="ECO:0000256" key="1">
    <source>
        <dbReference type="ARBA" id="ARBA00004123"/>
    </source>
</evidence>
<keyword evidence="3" id="KW-0677">Repeat</keyword>
<dbReference type="SMART" id="SM00355">
    <property type="entry name" value="ZnF_C2H2"/>
    <property type="match status" value="4"/>
</dbReference>
<accession>A0A0L0NDP8</accession>
<dbReference type="AlphaFoldDB" id="A0A0L0NDP8"/>
<dbReference type="SUPFAM" id="SSF57667">
    <property type="entry name" value="beta-beta-alpha zinc fingers"/>
    <property type="match status" value="1"/>
</dbReference>
<dbReference type="InterPro" id="IPR013087">
    <property type="entry name" value="Znf_C2H2_type"/>
</dbReference>
<evidence type="ECO:0000313" key="9">
    <source>
        <dbReference type="EMBL" id="KND91870.1"/>
    </source>
</evidence>
<evidence type="ECO:0000256" key="2">
    <source>
        <dbReference type="ARBA" id="ARBA00022723"/>
    </source>
</evidence>
<comment type="caution">
    <text evidence="9">The sequence shown here is derived from an EMBL/GenBank/DDBJ whole genome shotgun (WGS) entry which is preliminary data.</text>
</comment>
<proteinExistence type="predicted"/>
<dbReference type="GO" id="GO:0005634">
    <property type="term" value="C:nucleus"/>
    <property type="evidence" value="ECO:0007669"/>
    <property type="project" value="UniProtKB-SubCell"/>
</dbReference>
<feature type="region of interest" description="Disordered" evidence="7">
    <location>
        <begin position="214"/>
        <end position="277"/>
    </location>
</feature>
<organism evidence="9 10">
    <name type="scientific">Tolypocladium ophioglossoides (strain CBS 100239)</name>
    <name type="common">Snaketongue truffleclub</name>
    <name type="synonym">Elaphocordyceps ophioglossoides</name>
    <dbReference type="NCBI Taxonomy" id="1163406"/>
    <lineage>
        <taxon>Eukaryota</taxon>
        <taxon>Fungi</taxon>
        <taxon>Dikarya</taxon>
        <taxon>Ascomycota</taxon>
        <taxon>Pezizomycotina</taxon>
        <taxon>Sordariomycetes</taxon>
        <taxon>Hypocreomycetidae</taxon>
        <taxon>Hypocreales</taxon>
        <taxon>Ophiocordycipitaceae</taxon>
        <taxon>Tolypocladium</taxon>
    </lineage>
</organism>
<evidence type="ECO:0000259" key="8">
    <source>
        <dbReference type="PROSITE" id="PS00028"/>
    </source>
</evidence>
<evidence type="ECO:0000256" key="3">
    <source>
        <dbReference type="ARBA" id="ARBA00022737"/>
    </source>
</evidence>
<dbReference type="GO" id="GO:0008270">
    <property type="term" value="F:zinc ion binding"/>
    <property type="evidence" value="ECO:0007669"/>
    <property type="project" value="UniProtKB-KW"/>
</dbReference>
<dbReference type="Proteomes" id="UP000036947">
    <property type="component" value="Unassembled WGS sequence"/>
</dbReference>
<feature type="region of interest" description="Disordered" evidence="7">
    <location>
        <begin position="160"/>
        <end position="201"/>
    </location>
</feature>
<dbReference type="PANTHER" id="PTHR24406">
    <property type="entry name" value="TRANSCRIPTIONAL REPRESSOR CTCFL-RELATED"/>
    <property type="match status" value="1"/>
</dbReference>
<dbReference type="EMBL" id="LFRF01000007">
    <property type="protein sequence ID" value="KND91870.1"/>
    <property type="molecule type" value="Genomic_DNA"/>
</dbReference>
<protein>
    <recommendedName>
        <fullName evidence="8">C2H2-type domain-containing protein</fullName>
    </recommendedName>
</protein>
<evidence type="ECO:0000256" key="4">
    <source>
        <dbReference type="ARBA" id="ARBA00022771"/>
    </source>
</evidence>
<feature type="region of interest" description="Disordered" evidence="7">
    <location>
        <begin position="549"/>
        <end position="569"/>
    </location>
</feature>
<keyword evidence="5" id="KW-0862">Zinc</keyword>
<evidence type="ECO:0000313" key="10">
    <source>
        <dbReference type="Proteomes" id="UP000036947"/>
    </source>
</evidence>
<dbReference type="Pfam" id="PF12874">
    <property type="entry name" value="zf-met"/>
    <property type="match status" value="1"/>
</dbReference>
<gene>
    <name evidence="9" type="ORF">TOPH_03386</name>
</gene>
<evidence type="ECO:0000256" key="5">
    <source>
        <dbReference type="ARBA" id="ARBA00022833"/>
    </source>
</evidence>
<evidence type="ECO:0000256" key="6">
    <source>
        <dbReference type="ARBA" id="ARBA00023242"/>
    </source>
</evidence>
<keyword evidence="4" id="KW-0863">Zinc-finger</keyword>
<dbReference type="OrthoDB" id="8117402at2759"/>
<dbReference type="PROSITE" id="PS00028">
    <property type="entry name" value="ZINC_FINGER_C2H2_1"/>
    <property type="match status" value="1"/>
</dbReference>
<feature type="compositionally biased region" description="Polar residues" evidence="7">
    <location>
        <begin position="266"/>
        <end position="277"/>
    </location>
</feature>
<evidence type="ECO:0000256" key="7">
    <source>
        <dbReference type="SAM" id="MobiDB-lite"/>
    </source>
</evidence>
<dbReference type="InterPro" id="IPR036236">
    <property type="entry name" value="Znf_C2H2_sf"/>
</dbReference>
<sequence length="569" mass="62115">MTFGQQNDGPWRCKPCSLEFPSWSALWDHKQQMRKLGADKHISCEHCGMNFKTEIGEIRHIQQTHPKAQNLHCPGCGHGPFVRIAGLMAHIERGECSRINAMDIEERRDQKTKFARQLESITKEPVKGNYAKYFGPLEVPGPDWWAKTAAEVAARTTTWEDLSGESKASSHAKLPGTEGVTDWTVKGCQSSGSSTGSSKLLPREELADWISHKGASTAGSVGSPELPSNEGFAEPALNGGTPPHSVTSRLPGSEGVTDWCIKRDTSPQGGNTETTLPGYQRVTDWSIKKFLSPEVNNATTKLPQSGSVTNCVIKKAIAPRVGNATAKFPGSEGVTDWTINKDTVPQHRTATKLPGSKGVTDWSIKRFSSPAVSGAATTLLDNENVAVGCINEDLNDDAPASQWPTAQQLAARPHEPSVHDPIDPIHHPNSPSFRVSRYLNPHGSFYYCPHPFCNKTSKTPGKLISHLRSSAHGENTYTCPACNRRFKSVEAITSHLESSTSRCQMREGRGAAAFLDQLTGGIVNVSMFCHEDGTPKYETPKSALKEYGYPQKEPQMEAKHKGPGAADWW</sequence>
<name>A0A0L0NDP8_TOLOC</name>
<keyword evidence="6" id="KW-0539">Nucleus</keyword>
<feature type="domain" description="C2H2-type" evidence="8">
    <location>
        <begin position="44"/>
        <end position="65"/>
    </location>
</feature>
<keyword evidence="10" id="KW-1185">Reference proteome</keyword>
<dbReference type="Gene3D" id="3.30.160.60">
    <property type="entry name" value="Classic Zinc Finger"/>
    <property type="match status" value="2"/>
</dbReference>
<reference evidence="9 10" key="1">
    <citation type="journal article" date="2015" name="BMC Genomics">
        <title>The genome of the truffle-parasite Tolypocladium ophioglossoides and the evolution of antifungal peptaibiotics.</title>
        <authorList>
            <person name="Quandt C.A."/>
            <person name="Bushley K.E."/>
            <person name="Spatafora J.W."/>
        </authorList>
    </citation>
    <scope>NUCLEOTIDE SEQUENCE [LARGE SCALE GENOMIC DNA]</scope>
    <source>
        <strain evidence="9 10">CBS 100239</strain>
    </source>
</reference>
<keyword evidence="2" id="KW-0479">Metal-binding</keyword>
<comment type="subcellular location">
    <subcellularLocation>
        <location evidence="1">Nucleus</location>
    </subcellularLocation>
</comment>